<accession>A0ABN8QF28</accession>
<dbReference type="Proteomes" id="UP001159405">
    <property type="component" value="Unassembled WGS sequence"/>
</dbReference>
<dbReference type="EMBL" id="CALNXK010000123">
    <property type="protein sequence ID" value="CAH3162448.1"/>
    <property type="molecule type" value="Genomic_DNA"/>
</dbReference>
<keyword evidence="2" id="KW-1185">Reference proteome</keyword>
<gene>
    <name evidence="1" type="ORF">PLOB_00005330</name>
</gene>
<evidence type="ECO:0000313" key="1">
    <source>
        <dbReference type="EMBL" id="CAH3162448.1"/>
    </source>
</evidence>
<reference evidence="1 2" key="1">
    <citation type="submission" date="2022-05" db="EMBL/GenBank/DDBJ databases">
        <authorList>
            <consortium name="Genoscope - CEA"/>
            <person name="William W."/>
        </authorList>
    </citation>
    <scope>NUCLEOTIDE SEQUENCE [LARGE SCALE GENOMIC DNA]</scope>
</reference>
<protein>
    <submittedName>
        <fullName evidence="1">Uncharacterized protein</fullName>
    </submittedName>
</protein>
<dbReference type="InterPro" id="IPR011604">
    <property type="entry name" value="PDDEXK-like_dom_sf"/>
</dbReference>
<dbReference type="Gene3D" id="3.90.320.10">
    <property type="match status" value="1"/>
</dbReference>
<proteinExistence type="predicted"/>
<evidence type="ECO:0000313" key="2">
    <source>
        <dbReference type="Proteomes" id="UP001159405"/>
    </source>
</evidence>
<sequence length="258" mass="28248">MHPKPFTSKYVAHGMKYELVALREYEKFMFNGKTPVPVLKSGFVVSEAFPVLGALPDAKVIDFGCSICFGLADVHLDLPCGIPKSDLLSSKKLFQVGNKGCCQMTEFFSKTRKSASPSTPASATCRASTPQSCPVSQGNLSVIDEHHFKTITSNLKSQAEKEFGARLGKSLTKACSSTVSKQPAPRITKTTHDIPMEKIVRENIRRCEREEMAMIKAAQNRVFSCVASSATSGESIATQILASIRSDVENVEEKSFWK</sequence>
<organism evidence="1 2">
    <name type="scientific">Porites lobata</name>
    <dbReference type="NCBI Taxonomy" id="104759"/>
    <lineage>
        <taxon>Eukaryota</taxon>
        <taxon>Metazoa</taxon>
        <taxon>Cnidaria</taxon>
        <taxon>Anthozoa</taxon>
        <taxon>Hexacorallia</taxon>
        <taxon>Scleractinia</taxon>
        <taxon>Fungiina</taxon>
        <taxon>Poritidae</taxon>
        <taxon>Porites</taxon>
    </lineage>
</organism>
<comment type="caution">
    <text evidence="1">The sequence shown here is derived from an EMBL/GenBank/DDBJ whole genome shotgun (WGS) entry which is preliminary data.</text>
</comment>
<name>A0ABN8QF28_9CNID</name>